<protein>
    <recommendedName>
        <fullName evidence="3">EF-hand domain-containing protein</fullName>
    </recommendedName>
</protein>
<dbReference type="EMBL" id="JAGKQH010000016">
    <property type="protein sequence ID" value="KAG6576643.1"/>
    <property type="molecule type" value="Genomic_DNA"/>
</dbReference>
<comment type="caution">
    <text evidence="1">The sequence shown here is derived from an EMBL/GenBank/DDBJ whole genome shotgun (WGS) entry which is preliminary data.</text>
</comment>
<proteinExistence type="predicted"/>
<keyword evidence="2" id="KW-1185">Reference proteome</keyword>
<evidence type="ECO:0000313" key="1">
    <source>
        <dbReference type="EMBL" id="KAG6576643.1"/>
    </source>
</evidence>
<accession>A0AAV6M7V2</accession>
<name>A0AAV6M7V2_9ROSI</name>
<evidence type="ECO:0000313" key="2">
    <source>
        <dbReference type="Proteomes" id="UP000685013"/>
    </source>
</evidence>
<dbReference type="Proteomes" id="UP000685013">
    <property type="component" value="Chromosome 16"/>
</dbReference>
<evidence type="ECO:0008006" key="3">
    <source>
        <dbReference type="Google" id="ProtNLM"/>
    </source>
</evidence>
<organism evidence="1 2">
    <name type="scientific">Cucurbita argyrosperma subsp. sororia</name>
    <dbReference type="NCBI Taxonomy" id="37648"/>
    <lineage>
        <taxon>Eukaryota</taxon>
        <taxon>Viridiplantae</taxon>
        <taxon>Streptophyta</taxon>
        <taxon>Embryophyta</taxon>
        <taxon>Tracheophyta</taxon>
        <taxon>Spermatophyta</taxon>
        <taxon>Magnoliopsida</taxon>
        <taxon>eudicotyledons</taxon>
        <taxon>Gunneridae</taxon>
        <taxon>Pentapetalae</taxon>
        <taxon>rosids</taxon>
        <taxon>fabids</taxon>
        <taxon>Cucurbitales</taxon>
        <taxon>Cucurbitaceae</taxon>
        <taxon>Cucurbiteae</taxon>
        <taxon>Cucurbita</taxon>
    </lineage>
</organism>
<feature type="non-terminal residue" evidence="1">
    <location>
        <position position="1"/>
    </location>
</feature>
<sequence length="93" mass="10944">MESQSLGLCLICRHMDHDRDGKLNFDEFLHHTYDIYNSYIEFQTRGDDVPSAEEKFDELDLVFYFDRYKSCNSPTPLDFDTKMSLGHSPNKVL</sequence>
<dbReference type="PROSITE" id="PS00018">
    <property type="entry name" value="EF_HAND_1"/>
    <property type="match status" value="1"/>
</dbReference>
<reference evidence="1 2" key="1">
    <citation type="journal article" date="2021" name="Hortic Res">
        <title>The domestication of Cucurbita argyrosperma as revealed by the genome of its wild relative.</title>
        <authorList>
            <person name="Barrera-Redondo J."/>
            <person name="Sanchez-de la Vega G."/>
            <person name="Aguirre-Liguori J.A."/>
            <person name="Castellanos-Morales G."/>
            <person name="Gutierrez-Guerrero Y.T."/>
            <person name="Aguirre-Dugua X."/>
            <person name="Aguirre-Planter E."/>
            <person name="Tenaillon M.I."/>
            <person name="Lira-Saade R."/>
            <person name="Eguiarte L.E."/>
        </authorList>
    </citation>
    <scope>NUCLEOTIDE SEQUENCE [LARGE SCALE GENOMIC DNA]</scope>
    <source>
        <tissue evidence="1">Leaves</tissue>
    </source>
</reference>
<gene>
    <name evidence="1" type="ORF">SDJN03_24217</name>
</gene>
<dbReference type="InterPro" id="IPR018247">
    <property type="entry name" value="EF_Hand_1_Ca_BS"/>
</dbReference>
<dbReference type="AlphaFoldDB" id="A0AAV6M7V2"/>